<dbReference type="GO" id="GO:0005509">
    <property type="term" value="F:calcium ion binding"/>
    <property type="evidence" value="ECO:0007669"/>
    <property type="project" value="InterPro"/>
</dbReference>
<name>A0A7S4W281_9DINO</name>
<gene>
    <name evidence="3" type="ORF">AMON00008_LOCUS37222</name>
</gene>
<evidence type="ECO:0000259" key="2">
    <source>
        <dbReference type="PROSITE" id="PS50222"/>
    </source>
</evidence>
<reference evidence="3" key="1">
    <citation type="submission" date="2021-01" db="EMBL/GenBank/DDBJ databases">
        <authorList>
            <person name="Corre E."/>
            <person name="Pelletier E."/>
            <person name="Niang G."/>
            <person name="Scheremetjew M."/>
            <person name="Finn R."/>
            <person name="Kale V."/>
            <person name="Holt S."/>
            <person name="Cochrane G."/>
            <person name="Meng A."/>
            <person name="Brown T."/>
            <person name="Cohen L."/>
        </authorList>
    </citation>
    <scope>NUCLEOTIDE SEQUENCE</scope>
    <source>
        <strain evidence="3">CCMP3105</strain>
    </source>
</reference>
<evidence type="ECO:0000256" key="1">
    <source>
        <dbReference type="SAM" id="MobiDB-lite"/>
    </source>
</evidence>
<evidence type="ECO:0000313" key="3">
    <source>
        <dbReference type="EMBL" id="CAE4618207.1"/>
    </source>
</evidence>
<organism evidence="3">
    <name type="scientific">Alexandrium monilatum</name>
    <dbReference type="NCBI Taxonomy" id="311494"/>
    <lineage>
        <taxon>Eukaryota</taxon>
        <taxon>Sar</taxon>
        <taxon>Alveolata</taxon>
        <taxon>Dinophyceae</taxon>
        <taxon>Gonyaulacales</taxon>
        <taxon>Pyrocystaceae</taxon>
        <taxon>Alexandrium</taxon>
    </lineage>
</organism>
<protein>
    <recommendedName>
        <fullName evidence="2">EF-hand domain-containing protein</fullName>
    </recommendedName>
</protein>
<feature type="domain" description="EF-hand" evidence="2">
    <location>
        <begin position="447"/>
        <end position="482"/>
    </location>
</feature>
<proteinExistence type="predicted"/>
<feature type="region of interest" description="Disordered" evidence="1">
    <location>
        <begin position="37"/>
        <end position="73"/>
    </location>
</feature>
<dbReference type="InterPro" id="IPR002048">
    <property type="entry name" value="EF_hand_dom"/>
</dbReference>
<dbReference type="AlphaFoldDB" id="A0A7S4W281"/>
<accession>A0A7S4W281</accession>
<dbReference type="InterPro" id="IPR018247">
    <property type="entry name" value="EF_Hand_1_Ca_BS"/>
</dbReference>
<sequence>MDQAWWTPPMKGLVRTLLTAGGTNMHFGVPFVGEQRAGRCRPKPEGGAGLDCPPLRQSEKDARHWPRRQSAAESTGCTLDAATRDDFRSISESCPGLNATVADGVYYDGPLAAWKRWAFNRTDIICNGGYTTLGPGGNPTTGSACPSGGVQYFGAVPKNVQTFLGIPVIPLDGVMELGEQLLDFDCLPSCACYQNCSDPKDRLNYRMVNERRIRMTPNGSSFGQYLRESCSKGRACMPQGGPVPELVARLGILLHYAVDRASHWYCTDAPGSGVMLQRAAGGDYEYDVVLYMAESCNALTHMDTHYWEQGMGLSDAYLSPATVGALHAMHGLLAEFADDFRSARPEWFDPRVSPMDAGRAIGTRESPGHLYNVVRHSKAVDRVRSLMEALRENNLPAIPGWETDCGLRESAGLPVRGLAEAFARQLRASPKDCGVRALLGIDAGLAAVEEKAAWLVQEFDADGNGWLSLGEIEAWERDAGVERAYARCGTLVIQV</sequence>
<dbReference type="EMBL" id="HBNR01053043">
    <property type="protein sequence ID" value="CAE4618207.1"/>
    <property type="molecule type" value="Transcribed_RNA"/>
</dbReference>
<dbReference type="PROSITE" id="PS00018">
    <property type="entry name" value="EF_HAND_1"/>
    <property type="match status" value="1"/>
</dbReference>
<dbReference type="PROSITE" id="PS50222">
    <property type="entry name" value="EF_HAND_2"/>
    <property type="match status" value="1"/>
</dbReference>